<dbReference type="Proteomes" id="UP000261540">
    <property type="component" value="Unplaced"/>
</dbReference>
<evidence type="ECO:0000256" key="2">
    <source>
        <dbReference type="ARBA" id="ARBA00022692"/>
    </source>
</evidence>
<dbReference type="Pfam" id="PF07686">
    <property type="entry name" value="V-set"/>
    <property type="match status" value="1"/>
</dbReference>
<evidence type="ECO:0000313" key="5">
    <source>
        <dbReference type="Ensembl" id="ENSPKIP00000035621.1"/>
    </source>
</evidence>
<evidence type="ECO:0000256" key="3">
    <source>
        <dbReference type="ARBA" id="ARBA00023136"/>
    </source>
</evidence>
<sequence length="168" mass="19083">MTYRLGSLFIPYKSFGMRINLLGNFHTVLAGVFEVNPLTVQRGGSVTIPYFYEDSYKTDVKYWCRGSRMSSCTPIVRTDSPKISGEVSIRDDPDQRVFTVTINNVKTVDSGDYWCGVEISRGGMTGRQVYLSVIYGKMSTVANEMLKITVNVLLQGVRYEKQHPLFYF</sequence>
<accession>A0A3B3SZV6</accession>
<protein>
    <recommendedName>
        <fullName evidence="4">Immunoglobulin domain-containing protein</fullName>
    </recommendedName>
</protein>
<feature type="domain" description="Immunoglobulin" evidence="4">
    <location>
        <begin position="35"/>
        <end position="134"/>
    </location>
</feature>
<dbReference type="InterPro" id="IPR013783">
    <property type="entry name" value="Ig-like_fold"/>
</dbReference>
<evidence type="ECO:0000256" key="1">
    <source>
        <dbReference type="ARBA" id="ARBA00004370"/>
    </source>
</evidence>
<dbReference type="SUPFAM" id="SSF48726">
    <property type="entry name" value="Immunoglobulin"/>
    <property type="match status" value="1"/>
</dbReference>
<dbReference type="PANTHER" id="PTHR11860">
    <property type="entry name" value="POLYMERIC-IMMUNOGLOBULIN RECEPTOR"/>
    <property type="match status" value="1"/>
</dbReference>
<dbReference type="SMART" id="SM00409">
    <property type="entry name" value="IG"/>
    <property type="match status" value="1"/>
</dbReference>
<dbReference type="InterPro" id="IPR036179">
    <property type="entry name" value="Ig-like_dom_sf"/>
</dbReference>
<reference evidence="5" key="2">
    <citation type="submission" date="2025-09" db="UniProtKB">
        <authorList>
            <consortium name="Ensembl"/>
        </authorList>
    </citation>
    <scope>IDENTIFICATION</scope>
</reference>
<reference evidence="5" key="1">
    <citation type="submission" date="2025-08" db="UniProtKB">
        <authorList>
            <consortium name="Ensembl"/>
        </authorList>
    </citation>
    <scope>IDENTIFICATION</scope>
</reference>
<keyword evidence="3" id="KW-0472">Membrane</keyword>
<dbReference type="GO" id="GO:0004888">
    <property type="term" value="F:transmembrane signaling receptor activity"/>
    <property type="evidence" value="ECO:0007669"/>
    <property type="project" value="TreeGrafter"/>
</dbReference>
<dbReference type="InterPro" id="IPR003599">
    <property type="entry name" value="Ig_sub"/>
</dbReference>
<keyword evidence="6" id="KW-1185">Reference proteome</keyword>
<dbReference type="InterPro" id="IPR050671">
    <property type="entry name" value="CD300_family_receptors"/>
</dbReference>
<name>A0A3B3SZV6_9TELE</name>
<dbReference type="InterPro" id="IPR013106">
    <property type="entry name" value="Ig_V-set"/>
</dbReference>
<comment type="subcellular location">
    <subcellularLocation>
        <location evidence="1">Membrane</location>
    </subcellularLocation>
</comment>
<dbReference type="GeneTree" id="ENSGT00950000182977"/>
<evidence type="ECO:0000313" key="6">
    <source>
        <dbReference type="Proteomes" id="UP000261540"/>
    </source>
</evidence>
<keyword evidence="2" id="KW-0812">Transmembrane</keyword>
<organism evidence="5 6">
    <name type="scientific">Paramormyrops kingsleyae</name>
    <dbReference type="NCBI Taxonomy" id="1676925"/>
    <lineage>
        <taxon>Eukaryota</taxon>
        <taxon>Metazoa</taxon>
        <taxon>Chordata</taxon>
        <taxon>Craniata</taxon>
        <taxon>Vertebrata</taxon>
        <taxon>Euteleostomi</taxon>
        <taxon>Actinopterygii</taxon>
        <taxon>Neopterygii</taxon>
        <taxon>Teleostei</taxon>
        <taxon>Osteoglossocephala</taxon>
        <taxon>Osteoglossomorpha</taxon>
        <taxon>Osteoglossiformes</taxon>
        <taxon>Mormyridae</taxon>
        <taxon>Paramormyrops</taxon>
    </lineage>
</organism>
<proteinExistence type="predicted"/>
<dbReference type="Gene3D" id="2.60.40.10">
    <property type="entry name" value="Immunoglobulins"/>
    <property type="match status" value="1"/>
</dbReference>
<dbReference type="CDD" id="cd05716">
    <property type="entry name" value="IgV_pIgR_like"/>
    <property type="match status" value="1"/>
</dbReference>
<dbReference type="Ensembl" id="ENSPKIT00000016554.1">
    <property type="protein sequence ID" value="ENSPKIP00000035621.1"/>
    <property type="gene ID" value="ENSPKIG00000014497.1"/>
</dbReference>
<dbReference type="PANTHER" id="PTHR11860:SF87">
    <property type="entry name" value="CMRF35-LIKE MOLECULE 8"/>
    <property type="match status" value="1"/>
</dbReference>
<dbReference type="AlphaFoldDB" id="A0A3B3SZV6"/>
<evidence type="ECO:0000259" key="4">
    <source>
        <dbReference type="SMART" id="SM00409"/>
    </source>
</evidence>
<dbReference type="GO" id="GO:0005886">
    <property type="term" value="C:plasma membrane"/>
    <property type="evidence" value="ECO:0007669"/>
    <property type="project" value="TreeGrafter"/>
</dbReference>